<protein>
    <submittedName>
        <fullName evidence="1">Uncharacterized protein</fullName>
    </submittedName>
</protein>
<proteinExistence type="predicted"/>
<reference evidence="1 2" key="1">
    <citation type="journal article" date="2023" name="Nucleic Acids Res.">
        <title>The hologenome of Daphnia magna reveals possible DNA methylation and microbiome-mediated evolution of the host genome.</title>
        <authorList>
            <person name="Chaturvedi A."/>
            <person name="Li X."/>
            <person name="Dhandapani V."/>
            <person name="Marshall H."/>
            <person name="Kissane S."/>
            <person name="Cuenca-Cambronero M."/>
            <person name="Asole G."/>
            <person name="Calvet F."/>
            <person name="Ruiz-Romero M."/>
            <person name="Marangio P."/>
            <person name="Guigo R."/>
            <person name="Rago D."/>
            <person name="Mirbahai L."/>
            <person name="Eastwood N."/>
            <person name="Colbourne J.K."/>
            <person name="Zhou J."/>
            <person name="Mallon E."/>
            <person name="Orsini L."/>
        </authorList>
    </citation>
    <scope>NUCLEOTIDE SEQUENCE [LARGE SCALE GENOMIC DNA]</scope>
    <source>
        <strain evidence="1">LRV0_1</strain>
    </source>
</reference>
<gene>
    <name evidence="1" type="ORF">OUZ56_015834</name>
</gene>
<name>A0ABR0ANW1_9CRUS</name>
<dbReference type="SUPFAM" id="SSF101967">
    <property type="entry name" value="Adhesin YadA, collagen-binding domain"/>
    <property type="match status" value="1"/>
</dbReference>
<evidence type="ECO:0000313" key="1">
    <source>
        <dbReference type="EMBL" id="KAK4026808.1"/>
    </source>
</evidence>
<evidence type="ECO:0000313" key="2">
    <source>
        <dbReference type="Proteomes" id="UP001234178"/>
    </source>
</evidence>
<dbReference type="Proteomes" id="UP001234178">
    <property type="component" value="Unassembled WGS sequence"/>
</dbReference>
<accession>A0ABR0ANW1</accession>
<organism evidence="1 2">
    <name type="scientific">Daphnia magna</name>
    <dbReference type="NCBI Taxonomy" id="35525"/>
    <lineage>
        <taxon>Eukaryota</taxon>
        <taxon>Metazoa</taxon>
        <taxon>Ecdysozoa</taxon>
        <taxon>Arthropoda</taxon>
        <taxon>Crustacea</taxon>
        <taxon>Branchiopoda</taxon>
        <taxon>Diplostraca</taxon>
        <taxon>Cladocera</taxon>
        <taxon>Anomopoda</taxon>
        <taxon>Daphniidae</taxon>
        <taxon>Daphnia</taxon>
    </lineage>
</organism>
<comment type="caution">
    <text evidence="1">The sequence shown here is derived from an EMBL/GenBank/DDBJ whole genome shotgun (WGS) entry which is preliminary data.</text>
</comment>
<dbReference type="EMBL" id="JAOYFB010000038">
    <property type="protein sequence ID" value="KAK4026808.1"/>
    <property type="molecule type" value="Genomic_DNA"/>
</dbReference>
<sequence length="171" mass="19817">MGYGIWNSKYGIWDVGCGMWDMGYGIWDMGYGIWDMGYGIWDMGYGIWDMGYGIWDMGYGIWDMGYGIWDMGYGIWDMGYGIWDMGYGIWDMGFQSSFLKGINYRSSCTTELFMIQPYLSILGTELNTLQLPSAYSTTVPYMRRQKIDNVDDGSMVEYRYGTLKVWGSIPR</sequence>
<dbReference type="InterPro" id="IPR011049">
    <property type="entry name" value="Serralysin-like_metalloprot_C"/>
</dbReference>
<keyword evidence="2" id="KW-1185">Reference proteome</keyword>